<organism evidence="1 2">
    <name type="scientific">Perkinsus chesapeaki</name>
    <name type="common">Clam parasite</name>
    <name type="synonym">Perkinsus andrewsi</name>
    <dbReference type="NCBI Taxonomy" id="330153"/>
    <lineage>
        <taxon>Eukaryota</taxon>
        <taxon>Sar</taxon>
        <taxon>Alveolata</taxon>
        <taxon>Perkinsozoa</taxon>
        <taxon>Perkinsea</taxon>
        <taxon>Perkinsida</taxon>
        <taxon>Perkinsidae</taxon>
        <taxon>Perkinsus</taxon>
    </lineage>
</organism>
<dbReference type="Proteomes" id="UP000591131">
    <property type="component" value="Unassembled WGS sequence"/>
</dbReference>
<dbReference type="EMBL" id="JAAPAO010000647">
    <property type="protein sequence ID" value="KAF4655616.1"/>
    <property type="molecule type" value="Genomic_DNA"/>
</dbReference>
<evidence type="ECO:0000313" key="1">
    <source>
        <dbReference type="EMBL" id="KAF4655616.1"/>
    </source>
</evidence>
<accession>A0A7J6L906</accession>
<reference evidence="1 2" key="1">
    <citation type="submission" date="2020-04" db="EMBL/GenBank/DDBJ databases">
        <title>Perkinsus chesapeaki whole genome sequence.</title>
        <authorList>
            <person name="Bogema D.R."/>
        </authorList>
    </citation>
    <scope>NUCLEOTIDE SEQUENCE [LARGE SCALE GENOMIC DNA]</scope>
    <source>
        <strain evidence="1">ATCC PRA-425</strain>
    </source>
</reference>
<comment type="caution">
    <text evidence="1">The sequence shown here is derived from an EMBL/GenBank/DDBJ whole genome shotgun (WGS) entry which is preliminary data.</text>
</comment>
<proteinExistence type="predicted"/>
<keyword evidence="2" id="KW-1185">Reference proteome</keyword>
<dbReference type="AlphaFoldDB" id="A0A7J6L906"/>
<gene>
    <name evidence="1" type="primary">PPP2CA_3</name>
    <name evidence="1" type="ORF">FOL47_009350</name>
</gene>
<sequence length="207" mass="22784">MVSSTLNGSDDGLVIEIEQPKIHRAVSGLIGFRGFQLQNILNPEASRINGERAHKDALTKCRNKGVKAPAGAMQRATLQTAAGRSLLDMQQKPAINFMNELAAKFGLAVRSKEFDNKPEWRIQPFMEVSAAKLNSKSTNTEEKSEGPAAKRLRVVGEKAAEHDPTSVLFPEQCNGCGADYKPYRSVEVGIYAALWIKLRHEHLGDIE</sequence>
<name>A0A7J6L906_PERCH</name>
<evidence type="ECO:0000313" key="2">
    <source>
        <dbReference type="Proteomes" id="UP000591131"/>
    </source>
</evidence>
<protein>
    <submittedName>
        <fullName evidence="1">Serine threonine-protein phosphatase</fullName>
    </submittedName>
</protein>